<organism evidence="1 2">
    <name type="scientific">Nepenthes gracilis</name>
    <name type="common">Slender pitcher plant</name>
    <dbReference type="NCBI Taxonomy" id="150966"/>
    <lineage>
        <taxon>Eukaryota</taxon>
        <taxon>Viridiplantae</taxon>
        <taxon>Streptophyta</taxon>
        <taxon>Embryophyta</taxon>
        <taxon>Tracheophyta</taxon>
        <taxon>Spermatophyta</taxon>
        <taxon>Magnoliopsida</taxon>
        <taxon>eudicotyledons</taxon>
        <taxon>Gunneridae</taxon>
        <taxon>Pentapetalae</taxon>
        <taxon>Caryophyllales</taxon>
        <taxon>Nepenthaceae</taxon>
        <taxon>Nepenthes</taxon>
    </lineage>
</organism>
<reference evidence="1" key="1">
    <citation type="submission" date="2023-05" db="EMBL/GenBank/DDBJ databases">
        <title>Nepenthes gracilis genome sequencing.</title>
        <authorList>
            <person name="Fukushima K."/>
        </authorList>
    </citation>
    <scope>NUCLEOTIDE SEQUENCE</scope>
    <source>
        <strain evidence="1">SING2019-196</strain>
    </source>
</reference>
<dbReference type="Proteomes" id="UP001279734">
    <property type="component" value="Unassembled WGS sequence"/>
</dbReference>
<dbReference type="EMBL" id="BSYO01000018">
    <property type="protein sequence ID" value="GMH17694.1"/>
    <property type="molecule type" value="Genomic_DNA"/>
</dbReference>
<evidence type="ECO:0000313" key="2">
    <source>
        <dbReference type="Proteomes" id="UP001279734"/>
    </source>
</evidence>
<keyword evidence="2" id="KW-1185">Reference proteome</keyword>
<accession>A0AAD3SVF9</accession>
<sequence>MGGQSFVPPVKAPLEQEIVGQPTGEQVGEGQDILNEEMLSTPLPELAQTQIEPAVIPVNMGGNARVTRVARLSLELRTRLKSEVVGPALNSRSLEGIELSQHIALLVDPHYPVNFFDEKNKGA</sequence>
<dbReference type="AlphaFoldDB" id="A0AAD3SVF9"/>
<protein>
    <submittedName>
        <fullName evidence="1">Uncharacterized protein</fullName>
    </submittedName>
</protein>
<gene>
    <name evidence="1" type="ORF">Nepgr_019535</name>
</gene>
<comment type="caution">
    <text evidence="1">The sequence shown here is derived from an EMBL/GenBank/DDBJ whole genome shotgun (WGS) entry which is preliminary data.</text>
</comment>
<name>A0AAD3SVF9_NEPGR</name>
<evidence type="ECO:0000313" key="1">
    <source>
        <dbReference type="EMBL" id="GMH17694.1"/>
    </source>
</evidence>
<proteinExistence type="predicted"/>